<keyword evidence="1" id="KW-0812">Transmembrane</keyword>
<dbReference type="GeneID" id="65130966"/>
<reference evidence="2 3" key="1">
    <citation type="submission" date="2020-07" db="EMBL/GenBank/DDBJ databases">
        <title>Taxonomic proposal: Crassvirales, a new order of highly abundant and diverse bacterial viruses.</title>
        <authorList>
            <person name="Shkoporov A.N."/>
            <person name="Stockdale S.R."/>
            <person name="Guerin E."/>
            <person name="Ross R.P."/>
            <person name="Hill C."/>
        </authorList>
    </citation>
    <scope>NUCLEOTIDE SEQUENCE [LARGE SCALE GENOMIC DNA]</scope>
</reference>
<proteinExistence type="predicted"/>
<protein>
    <submittedName>
        <fullName evidence="2">Outer capsid protein/viral fiber</fullName>
    </submittedName>
</protein>
<evidence type="ECO:0000313" key="3">
    <source>
        <dbReference type="Proteomes" id="UP000594117"/>
    </source>
</evidence>
<keyword evidence="3" id="KW-1185">Reference proteome</keyword>
<keyword evidence="1" id="KW-1133">Transmembrane helix</keyword>
<sequence length="327" mass="34859">MLEDKIILQDRGFDAGLAALMQNANKGMDPAALMAMMNNNGGFGGNGGWWWIWIILIFFCWGGWGGNGFGNRGGEASQLASQLNTDANTSLLMQAINGNKEAISNLFNTLNCDFNSVLSALNTINASVNQIACDTKLSSQQVINAITSGNASLASELANCCCTTLRSIDGVNLNLTKMGYENQLAVCNQTNNLVNTMNSNTLSLRDNGTANTNAIIAKLDAMQNQALLDKIDSLREKNSTLVSQLSQEHQTATFGTMISQATTPIVTKLNALQSDVDGIKCKLPNTVSVPYPQLSVYNPEVFKAAAYGAFAGDTYANCGIGYNNCGC</sequence>
<accession>A0A7M1RVI5</accession>
<dbReference type="EMBL" id="MT774399">
    <property type="protein sequence ID" value="QOR57040.1"/>
    <property type="molecule type" value="Genomic_DNA"/>
</dbReference>
<evidence type="ECO:0000313" key="2">
    <source>
        <dbReference type="EMBL" id="QOR57040.1"/>
    </source>
</evidence>
<dbReference type="KEGG" id="vg:65130966"/>
<feature type="transmembrane region" description="Helical" evidence="1">
    <location>
        <begin position="48"/>
        <end position="64"/>
    </location>
</feature>
<dbReference type="RefSeq" id="YP_010112492.1">
    <property type="nucleotide sequence ID" value="NC_055892.1"/>
</dbReference>
<name>A0A7M1RVI5_9CAUD</name>
<organism evidence="2 3">
    <name type="scientific">uncultured phage cr109_1</name>
    <dbReference type="NCBI Taxonomy" id="2772083"/>
    <lineage>
        <taxon>Viruses</taxon>
        <taxon>Duplodnaviria</taxon>
        <taxon>Heunggongvirae</taxon>
        <taxon>Uroviricota</taxon>
        <taxon>Caudoviricetes</taxon>
        <taxon>Crassvirales</taxon>
        <taxon>Suoliviridae</taxon>
        <taxon>Loutivirinae</taxon>
        <taxon>Buchavirus</taxon>
        <taxon>Buchavirus splanchnicus</taxon>
    </lineage>
</organism>
<keyword evidence="1" id="KW-0472">Membrane</keyword>
<dbReference type="Proteomes" id="UP000594117">
    <property type="component" value="Segment"/>
</dbReference>
<evidence type="ECO:0000256" key="1">
    <source>
        <dbReference type="SAM" id="Phobius"/>
    </source>
</evidence>